<comment type="caution">
    <text evidence="5">The sequence shown here is derived from an EMBL/GenBank/DDBJ whole genome shotgun (WGS) entry which is preliminary data.</text>
</comment>
<dbReference type="RefSeq" id="WP_133851500.1">
    <property type="nucleotide sequence ID" value="NZ_SNXZ01000004.1"/>
</dbReference>
<dbReference type="GO" id="GO:0031388">
    <property type="term" value="P:organic acid phosphorylation"/>
    <property type="evidence" value="ECO:0007669"/>
    <property type="project" value="UniProtKB-UniRule"/>
</dbReference>
<evidence type="ECO:0000313" key="5">
    <source>
        <dbReference type="EMBL" id="TDP96107.1"/>
    </source>
</evidence>
<dbReference type="EMBL" id="SNXZ01000004">
    <property type="protein sequence ID" value="TDP96107.1"/>
    <property type="molecule type" value="Genomic_DNA"/>
</dbReference>
<dbReference type="Pfam" id="PF02595">
    <property type="entry name" value="Gly_kinase"/>
    <property type="match status" value="1"/>
</dbReference>
<evidence type="ECO:0000313" key="6">
    <source>
        <dbReference type="Proteomes" id="UP000295444"/>
    </source>
</evidence>
<evidence type="ECO:0000256" key="1">
    <source>
        <dbReference type="ARBA" id="ARBA00006284"/>
    </source>
</evidence>
<gene>
    <name evidence="5" type="ORF">EV186_10487</name>
</gene>
<dbReference type="SUPFAM" id="SSF110738">
    <property type="entry name" value="Glycerate kinase I"/>
    <property type="match status" value="1"/>
</dbReference>
<comment type="similarity">
    <text evidence="1 4">Belongs to the glycerate kinase type-1 family.</text>
</comment>
<organism evidence="5 6">
    <name type="scientific">Labedaea rhizosphaerae</name>
    <dbReference type="NCBI Taxonomy" id="598644"/>
    <lineage>
        <taxon>Bacteria</taxon>
        <taxon>Bacillati</taxon>
        <taxon>Actinomycetota</taxon>
        <taxon>Actinomycetes</taxon>
        <taxon>Pseudonocardiales</taxon>
        <taxon>Pseudonocardiaceae</taxon>
        <taxon>Labedaea</taxon>
    </lineage>
</organism>
<evidence type="ECO:0000256" key="3">
    <source>
        <dbReference type="ARBA" id="ARBA00022777"/>
    </source>
</evidence>
<keyword evidence="3 4" id="KW-0418">Kinase</keyword>
<dbReference type="PIRSF" id="PIRSF006078">
    <property type="entry name" value="GlxK"/>
    <property type="match status" value="1"/>
</dbReference>
<dbReference type="InterPro" id="IPR018197">
    <property type="entry name" value="Glycerate_kinase_RE-like"/>
</dbReference>
<sequence>MRVLIAPDSFGGTLSAADAASAIAEGWRAGAPSTDLVLRPLADGGTGFLDVLSTVLSGDVHRVSVTGPAGTPVSARWLAVGDTAYLEMAEAAGLHLVARADRPALAEHATTFGVGELLAAARDAGMRRAVLGLGGSATTDGGSGFLAALGAVPVAEDGAPVPPGGTALAGCARLDGTPDVGSLSLVAAADVENPLLGPHGAVHTFGPQKGADKAAEERLERAMTHWADVLATLGKDVRDEPGAGAAGGLGAALLALGAQRVSGAGLVRELTGLDQAVATADLVITGEGSFDWQSLRGKLVTSVAEVAAARGVPVLVLAGQVAVGRRQAASVGVEAMYSVTEHAGSVEASMADPAGTLTALAQDVAAEWSRR</sequence>
<keyword evidence="6" id="KW-1185">Reference proteome</keyword>
<dbReference type="PANTHER" id="PTHR21599">
    <property type="entry name" value="GLYCERATE KINASE"/>
    <property type="match status" value="1"/>
</dbReference>
<protein>
    <submittedName>
        <fullName evidence="5">Glycerate kinase</fullName>
    </submittedName>
</protein>
<proteinExistence type="inferred from homology"/>
<dbReference type="InterPro" id="IPR018193">
    <property type="entry name" value="Glyc_kinase_flavodox-like_fold"/>
</dbReference>
<keyword evidence="2 4" id="KW-0808">Transferase</keyword>
<dbReference type="InterPro" id="IPR036129">
    <property type="entry name" value="Glycerate_kinase_sf"/>
</dbReference>
<evidence type="ECO:0000256" key="4">
    <source>
        <dbReference type="PIRNR" id="PIRNR006078"/>
    </source>
</evidence>
<dbReference type="Gene3D" id="3.40.50.10350">
    <property type="entry name" value="Glycerate kinase, domain 1"/>
    <property type="match status" value="1"/>
</dbReference>
<dbReference type="Proteomes" id="UP000295444">
    <property type="component" value="Unassembled WGS sequence"/>
</dbReference>
<dbReference type="GO" id="GO:0008887">
    <property type="term" value="F:glycerate kinase activity"/>
    <property type="evidence" value="ECO:0007669"/>
    <property type="project" value="UniProtKB-UniRule"/>
</dbReference>
<name>A0A4R6S9Q7_LABRH</name>
<reference evidence="5 6" key="1">
    <citation type="submission" date="2019-03" db="EMBL/GenBank/DDBJ databases">
        <title>Genomic Encyclopedia of Type Strains, Phase IV (KMG-IV): sequencing the most valuable type-strain genomes for metagenomic binning, comparative biology and taxonomic classification.</title>
        <authorList>
            <person name="Goeker M."/>
        </authorList>
    </citation>
    <scope>NUCLEOTIDE SEQUENCE [LARGE SCALE GENOMIC DNA]</scope>
    <source>
        <strain evidence="5 6">DSM 45361</strain>
    </source>
</reference>
<dbReference type="InterPro" id="IPR004381">
    <property type="entry name" value="Glycerate_kinase"/>
</dbReference>
<evidence type="ECO:0000256" key="2">
    <source>
        <dbReference type="ARBA" id="ARBA00022679"/>
    </source>
</evidence>
<dbReference type="NCBIfam" id="TIGR00045">
    <property type="entry name" value="glycerate kinase"/>
    <property type="match status" value="1"/>
</dbReference>
<dbReference type="AlphaFoldDB" id="A0A4R6S9Q7"/>
<dbReference type="Gene3D" id="3.90.1510.10">
    <property type="entry name" value="Glycerate kinase, domain 2"/>
    <property type="match status" value="1"/>
</dbReference>
<dbReference type="PANTHER" id="PTHR21599:SF0">
    <property type="entry name" value="GLYCERATE KINASE"/>
    <property type="match status" value="1"/>
</dbReference>
<accession>A0A4R6S9Q7</accession>
<dbReference type="OrthoDB" id="9774290at2"/>